<dbReference type="InterPro" id="IPR025398">
    <property type="entry name" value="DUF4371"/>
</dbReference>
<keyword evidence="3" id="KW-1185">Reference proteome</keyword>
<sequence length="411" mass="46427">MEKYFKRLCKSHPSSSQQTIDETNVRIDDRNVIEEIDMGLGDDSDDMNDIDSLNESADVEEIDVGDDCNEMNDINVGEARGEINVEQLTSDLGLRKSINKYDVNVRDIIRREYVQRGPCQLRNHEFVSTKKRNKDRRFSTKCDESEDSTNQGNFLQLLKWLCDHNPKIKAVCLKNAPENFKLTSPNIQKDIVSVITFETTRVIISEIGDGLFSIPIDESRDISTKEKMSIVLRYVKDGYVMERFVGIQHVSSITALSLKVAIDDLFSRYSLSLSNLRGQCYDGASNMQGEYNGLKTLILKDNPSAYYIHCFAHQLQLALLAVAKKHADIQSFYYLADSVVNVVGGSAKRCDLIREKQGLKILEALNVGEISSGRGLNQETAIKRSGDTHWGSHYGCLCNLMLMFSTTIEVY</sequence>
<dbReference type="InterPro" id="IPR012337">
    <property type="entry name" value="RNaseH-like_sf"/>
</dbReference>
<feature type="domain" description="DUF4371" evidence="1">
    <location>
        <begin position="142"/>
        <end position="293"/>
    </location>
</feature>
<accession>A0ABD1NW91</accession>
<dbReference type="PANTHER" id="PTHR11697:SF230">
    <property type="entry name" value="ZINC FINGER, MYM DOMAIN CONTAINING 1"/>
    <property type="match status" value="1"/>
</dbReference>
<comment type="caution">
    <text evidence="2">The sequence shown here is derived from an EMBL/GenBank/DDBJ whole genome shotgun (WGS) entry which is preliminary data.</text>
</comment>
<dbReference type="EMBL" id="JBFOLK010000203">
    <property type="protein sequence ID" value="KAL2455229.1"/>
    <property type="molecule type" value="Genomic_DNA"/>
</dbReference>
<gene>
    <name evidence="2" type="ORF">Adt_47375</name>
</gene>
<dbReference type="PANTHER" id="PTHR11697">
    <property type="entry name" value="GENERAL TRANSCRIPTION FACTOR 2-RELATED ZINC FINGER PROTEIN"/>
    <property type="match status" value="1"/>
</dbReference>
<name>A0ABD1NW91_9LAMI</name>
<evidence type="ECO:0000313" key="3">
    <source>
        <dbReference type="Proteomes" id="UP001604336"/>
    </source>
</evidence>
<dbReference type="AlphaFoldDB" id="A0ABD1NW91"/>
<dbReference type="Pfam" id="PF14291">
    <property type="entry name" value="DUF4371"/>
    <property type="match status" value="1"/>
</dbReference>
<proteinExistence type="predicted"/>
<evidence type="ECO:0000313" key="2">
    <source>
        <dbReference type="EMBL" id="KAL2455229.1"/>
    </source>
</evidence>
<dbReference type="InterPro" id="IPR055298">
    <property type="entry name" value="AtLOH3-like"/>
</dbReference>
<evidence type="ECO:0000259" key="1">
    <source>
        <dbReference type="Pfam" id="PF14291"/>
    </source>
</evidence>
<protein>
    <submittedName>
        <fullName evidence="2">General transcription factor 2-related zinc finger protein</fullName>
    </submittedName>
</protein>
<reference evidence="3" key="1">
    <citation type="submission" date="2024-07" db="EMBL/GenBank/DDBJ databases">
        <title>Two chromosome-level genome assemblies of Korean endemic species Abeliophyllum distichum and Forsythia ovata (Oleaceae).</title>
        <authorList>
            <person name="Jang H."/>
        </authorList>
    </citation>
    <scope>NUCLEOTIDE SEQUENCE [LARGE SCALE GENOMIC DNA]</scope>
</reference>
<dbReference type="SUPFAM" id="SSF53098">
    <property type="entry name" value="Ribonuclease H-like"/>
    <property type="match status" value="1"/>
</dbReference>
<dbReference type="Proteomes" id="UP001604336">
    <property type="component" value="Unassembled WGS sequence"/>
</dbReference>
<organism evidence="2 3">
    <name type="scientific">Abeliophyllum distichum</name>
    <dbReference type="NCBI Taxonomy" id="126358"/>
    <lineage>
        <taxon>Eukaryota</taxon>
        <taxon>Viridiplantae</taxon>
        <taxon>Streptophyta</taxon>
        <taxon>Embryophyta</taxon>
        <taxon>Tracheophyta</taxon>
        <taxon>Spermatophyta</taxon>
        <taxon>Magnoliopsida</taxon>
        <taxon>eudicotyledons</taxon>
        <taxon>Gunneridae</taxon>
        <taxon>Pentapetalae</taxon>
        <taxon>asterids</taxon>
        <taxon>lamiids</taxon>
        <taxon>Lamiales</taxon>
        <taxon>Oleaceae</taxon>
        <taxon>Forsythieae</taxon>
        <taxon>Abeliophyllum</taxon>
    </lineage>
</organism>